<feature type="transmembrane region" description="Helical" evidence="5">
    <location>
        <begin position="12"/>
        <end position="32"/>
    </location>
</feature>
<dbReference type="InterPro" id="IPR001604">
    <property type="entry name" value="Endo_G_ENPP1-like_dom"/>
</dbReference>
<evidence type="ECO:0000259" key="7">
    <source>
        <dbReference type="SMART" id="SM00892"/>
    </source>
</evidence>
<dbReference type="GO" id="GO:0003676">
    <property type="term" value="F:nucleic acid binding"/>
    <property type="evidence" value="ECO:0007669"/>
    <property type="project" value="InterPro"/>
</dbReference>
<keyword evidence="5" id="KW-1133">Transmembrane helix</keyword>
<comment type="similarity">
    <text evidence="1">Belongs to the DNA/RNA non-specific endonuclease family.</text>
</comment>
<comment type="caution">
    <text evidence="8">The sequence shown here is derived from an EMBL/GenBank/DDBJ whole genome shotgun (WGS) entry which is preliminary data.</text>
</comment>
<evidence type="ECO:0000256" key="1">
    <source>
        <dbReference type="ARBA" id="ARBA00010052"/>
    </source>
</evidence>
<dbReference type="Pfam" id="PF01223">
    <property type="entry name" value="Endonuclease_NS"/>
    <property type="match status" value="1"/>
</dbReference>
<dbReference type="AlphaFoldDB" id="A0A6G0X9P6"/>
<dbReference type="SMART" id="SM00477">
    <property type="entry name" value="NUC"/>
    <property type="match status" value="1"/>
</dbReference>
<gene>
    <name evidence="8" type="ORF">Ae201684_007122</name>
</gene>
<dbReference type="GO" id="GO:0000014">
    <property type="term" value="F:single-stranded DNA endodeoxyribonuclease activity"/>
    <property type="evidence" value="ECO:0007669"/>
    <property type="project" value="TreeGrafter"/>
</dbReference>
<feature type="domain" description="ENPP1-3/EXOG-like endonuclease/phosphodiesterase" evidence="6">
    <location>
        <begin position="72"/>
        <end position="288"/>
    </location>
</feature>
<organism evidence="8 9">
    <name type="scientific">Aphanomyces euteiches</name>
    <dbReference type="NCBI Taxonomy" id="100861"/>
    <lineage>
        <taxon>Eukaryota</taxon>
        <taxon>Sar</taxon>
        <taxon>Stramenopiles</taxon>
        <taxon>Oomycota</taxon>
        <taxon>Saprolegniomycetes</taxon>
        <taxon>Saprolegniales</taxon>
        <taxon>Verrucalvaceae</taxon>
        <taxon>Aphanomyces</taxon>
    </lineage>
</organism>
<sequence>MSRRQVQATKQLRIVFSIGVGVGSVGTLLALYEEKSDVVKPQPLPQPDTTSSIPAHEATRFGYPSTNNIKVRDGYVLSYDRRLRNASWVAEYITRESLKKSEDADRLKSSFKADPTTPDIFRVSPSDFHNSGYDRGHLAPARDMSTSQDALNQSFLMTNVSPQVGKGFNRGYWSRLEGFVRHLASHYGGVYVITGPLFLPSRQPGSDTYQVTYPIFGSPTKPIAVPTHFFKVVLVEVTRQGQKQYLSAGFVLPNQAIPDKTNLLEFLRPIDFIERVSGLLFFDHLRESTKFLPLCVDVACKLPMIEFKTAKQEAGST</sequence>
<dbReference type="PANTHER" id="PTHR13966">
    <property type="entry name" value="ENDONUCLEASE RELATED"/>
    <property type="match status" value="1"/>
</dbReference>
<feature type="domain" description="DNA/RNA non-specific endonuclease/pyrophosphatase/phosphodiesterase" evidence="7">
    <location>
        <begin position="71"/>
        <end position="288"/>
    </location>
</feature>
<proteinExistence type="inferred from homology"/>
<keyword evidence="9" id="KW-1185">Reference proteome</keyword>
<dbReference type="InterPro" id="IPR044925">
    <property type="entry name" value="His-Me_finger_sf"/>
</dbReference>
<dbReference type="GO" id="GO:0004521">
    <property type="term" value="F:RNA endonuclease activity"/>
    <property type="evidence" value="ECO:0007669"/>
    <property type="project" value="TreeGrafter"/>
</dbReference>
<evidence type="ECO:0000256" key="4">
    <source>
        <dbReference type="SAM" id="MobiDB-lite"/>
    </source>
</evidence>
<dbReference type="Gene3D" id="3.40.570.10">
    <property type="entry name" value="Extracellular Endonuclease, subunit A"/>
    <property type="match status" value="1"/>
</dbReference>
<dbReference type="EMBL" id="VJMJ01000088">
    <property type="protein sequence ID" value="KAF0736672.1"/>
    <property type="molecule type" value="Genomic_DNA"/>
</dbReference>
<dbReference type="SUPFAM" id="SSF54060">
    <property type="entry name" value="His-Me finger endonucleases"/>
    <property type="match status" value="1"/>
</dbReference>
<evidence type="ECO:0000313" key="8">
    <source>
        <dbReference type="EMBL" id="KAF0736672.1"/>
    </source>
</evidence>
<dbReference type="GO" id="GO:0046872">
    <property type="term" value="F:metal ion binding"/>
    <property type="evidence" value="ECO:0007669"/>
    <property type="project" value="UniProtKB-KW"/>
</dbReference>
<evidence type="ECO:0000256" key="3">
    <source>
        <dbReference type="PIRSR" id="PIRSR640255-2"/>
    </source>
</evidence>
<keyword evidence="3" id="KW-0479">Metal-binding</keyword>
<dbReference type="Proteomes" id="UP000481153">
    <property type="component" value="Unassembled WGS sequence"/>
</dbReference>
<evidence type="ECO:0008006" key="10">
    <source>
        <dbReference type="Google" id="ProtNLM"/>
    </source>
</evidence>
<dbReference type="VEuPathDB" id="FungiDB:AeMF1_004065"/>
<name>A0A6G0X9P6_9STRA</name>
<dbReference type="GO" id="GO:0005743">
    <property type="term" value="C:mitochondrial inner membrane"/>
    <property type="evidence" value="ECO:0007669"/>
    <property type="project" value="TreeGrafter"/>
</dbReference>
<feature type="region of interest" description="Disordered" evidence="4">
    <location>
        <begin position="40"/>
        <end position="59"/>
    </location>
</feature>
<reference evidence="8 9" key="1">
    <citation type="submission" date="2019-07" db="EMBL/GenBank/DDBJ databases">
        <title>Genomics analysis of Aphanomyces spp. identifies a new class of oomycete effector associated with host adaptation.</title>
        <authorList>
            <person name="Gaulin E."/>
        </authorList>
    </citation>
    <scope>NUCLEOTIDE SEQUENCE [LARGE SCALE GENOMIC DNA]</scope>
    <source>
        <strain evidence="8 9">ATCC 201684</strain>
    </source>
</reference>
<dbReference type="GO" id="GO:0005634">
    <property type="term" value="C:nucleus"/>
    <property type="evidence" value="ECO:0007669"/>
    <property type="project" value="TreeGrafter"/>
</dbReference>
<keyword evidence="5" id="KW-0812">Transmembrane</keyword>
<evidence type="ECO:0000256" key="2">
    <source>
        <dbReference type="PIRSR" id="PIRSR640255-1"/>
    </source>
</evidence>
<keyword evidence="5" id="KW-0472">Membrane</keyword>
<dbReference type="InterPro" id="IPR040255">
    <property type="entry name" value="Non-specific_endonuclease"/>
</dbReference>
<feature type="binding site" evidence="3">
    <location>
        <position position="169"/>
    </location>
    <ligand>
        <name>Mg(2+)</name>
        <dbReference type="ChEBI" id="CHEBI:18420"/>
        <note>catalytic</note>
    </ligand>
</feature>
<evidence type="ECO:0000256" key="5">
    <source>
        <dbReference type="SAM" id="Phobius"/>
    </source>
</evidence>
<dbReference type="CDD" id="cd00091">
    <property type="entry name" value="NUC"/>
    <property type="match status" value="1"/>
</dbReference>
<dbReference type="SMART" id="SM00892">
    <property type="entry name" value="Endonuclease_NS"/>
    <property type="match status" value="1"/>
</dbReference>
<evidence type="ECO:0000313" key="9">
    <source>
        <dbReference type="Proteomes" id="UP000481153"/>
    </source>
</evidence>
<dbReference type="InterPro" id="IPR020821">
    <property type="entry name" value="ENPP1-3/EXOG-like_nuc-like"/>
</dbReference>
<dbReference type="InterPro" id="IPR044929">
    <property type="entry name" value="DNA/RNA_non-sp_Endonuclease_sf"/>
</dbReference>
<protein>
    <recommendedName>
        <fullName evidence="10">Endonuclease</fullName>
    </recommendedName>
</protein>
<accession>A0A6G0X9P6</accession>
<dbReference type="PANTHER" id="PTHR13966:SF5">
    <property type="entry name" value="ENDONUCLEASE G, MITOCHONDRIAL"/>
    <property type="match status" value="1"/>
</dbReference>
<evidence type="ECO:0000259" key="6">
    <source>
        <dbReference type="SMART" id="SM00477"/>
    </source>
</evidence>
<feature type="active site" description="Proton acceptor" evidence="2">
    <location>
        <position position="137"/>
    </location>
</feature>